<sequence length="466" mass="51995">MTWQQIISKIMSYIKEEGEVKREELSMTITPAVWVVDQKLVVKGRTILENVPENVRASSGSNTGPAGGMFLGTALEKDSSWHVVSLGTLRGVRFMACFWFKLWWMAQKMGDQGRDIPRETQFLLLETTDGSHLTSDGGNGEHQIVYTVFLPLIEGPFRACLQGSPEDKLELSLESGDEEMTASTFTRSLFISAGTDPFGTITDAIRERHEKKLPGIVDYFGWCMWDAFYQDVTQEAVKAGLDTLATSGTPPMFMIIDDGWQSVGGDSQQKDETKELEAQPQPQLIRLTGVKENSKFQNKDDQTVGIKSIVNIAKEKYGLKYVYLSLSDQPSFTVNSSFLLYSQPEMFCSIALFCNSSKQTALVRASDDFFPRDPMSHTIHIAALAYNNVFLGEFMQPDWDMFHSLHPAAEYHASAPAISGGPVYVSLLKIWNIKKYTGVLGVYNCQGAAWSSIERKNTFHETGSTP</sequence>
<dbReference type="GO" id="GO:0047274">
    <property type="term" value="F:galactinol-sucrose galactosyltransferase activity"/>
    <property type="evidence" value="ECO:0007669"/>
    <property type="project" value="UniProtKB-EC"/>
</dbReference>
<accession>A0AA88X3Q8</accession>
<dbReference type="EC" id="2.4.1.82" evidence="2"/>
<dbReference type="PANTHER" id="PTHR31268">
    <property type="match status" value="1"/>
</dbReference>
<gene>
    <name evidence="5" type="ORF">RJ639_032038</name>
</gene>
<protein>
    <recommendedName>
        <fullName evidence="2">galactinol--sucrose galactosyltransferase</fullName>
        <ecNumber evidence="2">2.4.1.82</ecNumber>
    </recommendedName>
</protein>
<keyword evidence="6" id="KW-1185">Reference proteome</keyword>
<evidence type="ECO:0000256" key="3">
    <source>
        <dbReference type="ARBA" id="ARBA00023277"/>
    </source>
</evidence>
<dbReference type="InterPro" id="IPR008811">
    <property type="entry name" value="Glycosyl_hydrolases_36"/>
</dbReference>
<proteinExistence type="inferred from homology"/>
<evidence type="ECO:0000256" key="2">
    <source>
        <dbReference type="ARBA" id="ARBA00012708"/>
    </source>
</evidence>
<dbReference type="EMBL" id="JAVXUP010000106">
    <property type="protein sequence ID" value="KAK3038059.1"/>
    <property type="molecule type" value="Genomic_DNA"/>
</dbReference>
<name>A0AA88X3Q8_9ASTE</name>
<dbReference type="Proteomes" id="UP001188597">
    <property type="component" value="Unassembled WGS sequence"/>
</dbReference>
<evidence type="ECO:0000313" key="5">
    <source>
        <dbReference type="EMBL" id="KAK3038059.1"/>
    </source>
</evidence>
<evidence type="ECO:0000313" key="6">
    <source>
        <dbReference type="Proteomes" id="UP001188597"/>
    </source>
</evidence>
<keyword evidence="3" id="KW-0119">Carbohydrate metabolism</keyword>
<evidence type="ECO:0000256" key="4">
    <source>
        <dbReference type="ARBA" id="ARBA00049426"/>
    </source>
</evidence>
<comment type="similarity">
    <text evidence="1">Belongs to the glycosyl hydrolases 36 family.</text>
</comment>
<dbReference type="Pfam" id="PF05691">
    <property type="entry name" value="Raffinose_syn"/>
    <property type="match status" value="2"/>
</dbReference>
<comment type="caution">
    <text evidence="5">The sequence shown here is derived from an EMBL/GenBank/DDBJ whole genome shotgun (WGS) entry which is preliminary data.</text>
</comment>
<dbReference type="InterPro" id="IPR017853">
    <property type="entry name" value="GH"/>
</dbReference>
<reference evidence="5" key="1">
    <citation type="submission" date="2022-12" db="EMBL/GenBank/DDBJ databases">
        <title>Draft genome assemblies for two species of Escallonia (Escalloniales).</title>
        <authorList>
            <person name="Chanderbali A."/>
            <person name="Dervinis C."/>
            <person name="Anghel I."/>
            <person name="Soltis D."/>
            <person name="Soltis P."/>
            <person name="Zapata F."/>
        </authorList>
    </citation>
    <scope>NUCLEOTIDE SEQUENCE</scope>
    <source>
        <strain evidence="5">UCBG64.0493</strain>
        <tissue evidence="5">Leaf</tissue>
    </source>
</reference>
<dbReference type="InterPro" id="IPR013785">
    <property type="entry name" value="Aldolase_TIM"/>
</dbReference>
<dbReference type="PANTHER" id="PTHR31268:SF5">
    <property type="entry name" value="GALACTINOL--SUCROSE GALACTOSYLTRANSFERASE 6-RELATED"/>
    <property type="match status" value="1"/>
</dbReference>
<dbReference type="AlphaFoldDB" id="A0AA88X3Q8"/>
<comment type="catalytic activity">
    <reaction evidence="4">
        <text>alpha-D-galactosyl-(1-&gt;3)-1D-myo-inositol + sucrose = raffinose + myo-inositol</text>
        <dbReference type="Rhea" id="RHEA:20161"/>
        <dbReference type="ChEBI" id="CHEBI:16634"/>
        <dbReference type="ChEBI" id="CHEBI:17268"/>
        <dbReference type="ChEBI" id="CHEBI:17505"/>
        <dbReference type="ChEBI" id="CHEBI:17992"/>
        <dbReference type="EC" id="2.4.1.82"/>
    </reaction>
</comment>
<organism evidence="5 6">
    <name type="scientific">Escallonia herrerae</name>
    <dbReference type="NCBI Taxonomy" id="1293975"/>
    <lineage>
        <taxon>Eukaryota</taxon>
        <taxon>Viridiplantae</taxon>
        <taxon>Streptophyta</taxon>
        <taxon>Embryophyta</taxon>
        <taxon>Tracheophyta</taxon>
        <taxon>Spermatophyta</taxon>
        <taxon>Magnoliopsida</taxon>
        <taxon>eudicotyledons</taxon>
        <taxon>Gunneridae</taxon>
        <taxon>Pentapetalae</taxon>
        <taxon>asterids</taxon>
        <taxon>campanulids</taxon>
        <taxon>Escalloniales</taxon>
        <taxon>Escalloniaceae</taxon>
        <taxon>Escallonia</taxon>
    </lineage>
</organism>
<dbReference type="SUPFAM" id="SSF51445">
    <property type="entry name" value="(Trans)glycosidases"/>
    <property type="match status" value="1"/>
</dbReference>
<dbReference type="Gene3D" id="3.20.20.70">
    <property type="entry name" value="Aldolase class I"/>
    <property type="match status" value="1"/>
</dbReference>
<evidence type="ECO:0000256" key="1">
    <source>
        <dbReference type="ARBA" id="ARBA00007240"/>
    </source>
</evidence>